<feature type="compositionally biased region" description="Acidic residues" evidence="10">
    <location>
        <begin position="248"/>
        <end position="265"/>
    </location>
</feature>
<dbReference type="InterPro" id="IPR036236">
    <property type="entry name" value="Znf_C2H2_sf"/>
</dbReference>
<dbReference type="GO" id="GO:0005634">
    <property type="term" value="C:nucleus"/>
    <property type="evidence" value="ECO:0007669"/>
    <property type="project" value="UniProtKB-SubCell"/>
</dbReference>
<dbReference type="PROSITE" id="PS00028">
    <property type="entry name" value="ZINC_FINGER_C2H2_1"/>
    <property type="match status" value="8"/>
</dbReference>
<dbReference type="GO" id="GO:0000978">
    <property type="term" value="F:RNA polymerase II cis-regulatory region sequence-specific DNA binding"/>
    <property type="evidence" value="ECO:0007669"/>
    <property type="project" value="TreeGrafter"/>
</dbReference>
<evidence type="ECO:0000256" key="5">
    <source>
        <dbReference type="ARBA" id="ARBA00022833"/>
    </source>
</evidence>
<comment type="subcellular location">
    <subcellularLocation>
        <location evidence="1">Nucleus</location>
    </subcellularLocation>
</comment>
<feature type="region of interest" description="Disordered" evidence="10">
    <location>
        <begin position="1637"/>
        <end position="1682"/>
    </location>
</feature>
<feature type="domain" description="C2H2-type" evidence="11">
    <location>
        <begin position="171"/>
        <end position="198"/>
    </location>
</feature>
<dbReference type="SUPFAM" id="SSF57667">
    <property type="entry name" value="beta-beta-alpha zinc fingers"/>
    <property type="match status" value="5"/>
</dbReference>
<evidence type="ECO:0000313" key="12">
    <source>
        <dbReference type="EMBL" id="CAD5114530.1"/>
    </source>
</evidence>
<evidence type="ECO:0000256" key="10">
    <source>
        <dbReference type="SAM" id="MobiDB-lite"/>
    </source>
</evidence>
<keyword evidence="5" id="KW-0862">Zinc</keyword>
<keyword evidence="8" id="KW-0539">Nucleus</keyword>
<dbReference type="GO" id="GO:0000981">
    <property type="term" value="F:DNA-binding transcription factor activity, RNA polymerase II-specific"/>
    <property type="evidence" value="ECO:0007669"/>
    <property type="project" value="TreeGrafter"/>
</dbReference>
<feature type="domain" description="C2H2-type" evidence="11">
    <location>
        <begin position="199"/>
        <end position="228"/>
    </location>
</feature>
<evidence type="ECO:0000256" key="7">
    <source>
        <dbReference type="ARBA" id="ARBA00023163"/>
    </source>
</evidence>
<keyword evidence="6" id="KW-0805">Transcription regulation</keyword>
<feature type="domain" description="C2H2-type" evidence="11">
    <location>
        <begin position="1129"/>
        <end position="1153"/>
    </location>
</feature>
<dbReference type="FunFam" id="3.30.160.60:FF:000594">
    <property type="entry name" value="Transcription factor HIVEP2"/>
    <property type="match status" value="2"/>
</dbReference>
<dbReference type="FunFam" id="3.30.160.60:FF:000145">
    <property type="entry name" value="Zinc finger protein 574"/>
    <property type="match status" value="1"/>
</dbReference>
<feature type="domain" description="C2H2-type" evidence="11">
    <location>
        <begin position="1424"/>
        <end position="1451"/>
    </location>
</feature>
<keyword evidence="2" id="KW-0479">Metal-binding</keyword>
<dbReference type="FunFam" id="3.30.160.60:FF:000100">
    <property type="entry name" value="Zinc finger 45-like"/>
    <property type="match status" value="1"/>
</dbReference>
<evidence type="ECO:0000256" key="3">
    <source>
        <dbReference type="ARBA" id="ARBA00022737"/>
    </source>
</evidence>
<dbReference type="OrthoDB" id="10042249at2759"/>
<evidence type="ECO:0000313" key="13">
    <source>
        <dbReference type="Proteomes" id="UP000549394"/>
    </source>
</evidence>
<evidence type="ECO:0000259" key="11">
    <source>
        <dbReference type="PROSITE" id="PS50157"/>
    </source>
</evidence>
<feature type="region of interest" description="Disordered" evidence="10">
    <location>
        <begin position="525"/>
        <end position="549"/>
    </location>
</feature>
<feature type="region of interest" description="Disordered" evidence="10">
    <location>
        <begin position="595"/>
        <end position="632"/>
    </location>
</feature>
<feature type="compositionally biased region" description="Polar residues" evidence="10">
    <location>
        <begin position="405"/>
        <end position="415"/>
    </location>
</feature>
<proteinExistence type="predicted"/>
<keyword evidence="7" id="KW-0804">Transcription</keyword>
<keyword evidence="4 9" id="KW-0863">Zinc-finger</keyword>
<dbReference type="PANTHER" id="PTHR45944">
    <property type="entry name" value="SCHNURRI, ISOFORM F"/>
    <property type="match status" value="1"/>
</dbReference>
<dbReference type="SMART" id="SM00355">
    <property type="entry name" value="ZnF_C2H2"/>
    <property type="match status" value="9"/>
</dbReference>
<feature type="domain" description="C2H2-type" evidence="11">
    <location>
        <begin position="1101"/>
        <end position="1128"/>
    </location>
</feature>
<evidence type="ECO:0000256" key="9">
    <source>
        <dbReference type="PROSITE-ProRule" id="PRU00042"/>
    </source>
</evidence>
<accession>A0A7I8VGK8</accession>
<evidence type="ECO:0000256" key="1">
    <source>
        <dbReference type="ARBA" id="ARBA00004123"/>
    </source>
</evidence>
<gene>
    <name evidence="12" type="ORF">DGYR_LOCUS3361</name>
</gene>
<dbReference type="Pfam" id="PF00096">
    <property type="entry name" value="zf-C2H2"/>
    <property type="match status" value="6"/>
</dbReference>
<dbReference type="EMBL" id="CAJFCJ010000005">
    <property type="protein sequence ID" value="CAD5114530.1"/>
    <property type="molecule type" value="Genomic_DNA"/>
</dbReference>
<dbReference type="PROSITE" id="PS50157">
    <property type="entry name" value="ZINC_FINGER_C2H2_2"/>
    <property type="match status" value="8"/>
</dbReference>
<feature type="domain" description="C2H2-type" evidence="11">
    <location>
        <begin position="1497"/>
        <end position="1526"/>
    </location>
</feature>
<name>A0A7I8VGK8_9ANNE</name>
<feature type="region of interest" description="Disordered" evidence="10">
    <location>
        <begin position="336"/>
        <end position="373"/>
    </location>
</feature>
<dbReference type="PANTHER" id="PTHR45944:SF2">
    <property type="entry name" value="SCHNURRI, ISOFORM F"/>
    <property type="match status" value="1"/>
</dbReference>
<keyword evidence="13" id="KW-1185">Reference proteome</keyword>
<feature type="domain" description="C2H2-type" evidence="11">
    <location>
        <begin position="1614"/>
        <end position="1641"/>
    </location>
</feature>
<feature type="compositionally biased region" description="Basic residues" evidence="10">
    <location>
        <begin position="215"/>
        <end position="225"/>
    </location>
</feature>
<feature type="compositionally biased region" description="Polar residues" evidence="10">
    <location>
        <begin position="346"/>
        <end position="355"/>
    </location>
</feature>
<feature type="region of interest" description="Disordered" evidence="10">
    <location>
        <begin position="145"/>
        <end position="168"/>
    </location>
</feature>
<feature type="region of interest" description="Disordered" evidence="10">
    <location>
        <begin position="1"/>
        <end position="43"/>
    </location>
</feature>
<evidence type="ECO:0000256" key="4">
    <source>
        <dbReference type="ARBA" id="ARBA00022771"/>
    </source>
</evidence>
<sequence length="1682" mass="187987">MEAAKIVESQVHEKQPLSISVLPSDGNTSRSESPSSRDEKKSRSLEALFQVTHEELQHMSNKNTSDARTIYLVKEGNVLHQIQSSSPSNVGQVQQSSAQNSNVFATLLMSNPDGTTTPTPVIIAQQFNQVQSEATEVQIRNDNEGQQMFPYSPTPPNVGRKRKHPQKPGKYQCSYCGRLCAKPSVLEKHIRAHTNERPYPCTMCSFSFKTKSNLYKHQKSRQHRSKVSEISGREGSSLDLVNQHSLDDDQEDNGIAEPSFDEEDKDESKDKQSEAVDILRISADQHKGSQVQVRSNDGNTLYIINSDDLVQLVSRHVVTSSQSTVGSTAVDLSASSSSYLPKWKSTEGTSDTRTPPRTPVTHLHKSQSISNSKDIQERIEKLIEQNTNILQAPMAEAPRPKKPSRQNSIADKSQQPGSYILDQNAMEQGILSLANLTNKGEGSNRLPQQFTIQIQVPKEQCDASSVPTESLAQKYICTCSAKFSTEQDLIAHKANCAKSTQPIAPKINTYGRDLYIEHVDPTEKLKKGRPKGLKNRVSTSDDVGRPKLRLDIPAPNINLGGQGLVDSPVVLVTPTTPRTPDTSTKMKLKLKLMQRSISQEKPTETTETGRQSPQSAPPLQKYSPQDPSQYHPLKKRPIKMASVNDSKTAIVEGNQVEDTLPKKRSSHGISKLALDGDVTILPNSSAVVHQKRETDNSSAISVTPTSMIQMGLTPNQNLIPVVETETFPDKSPIVIESTALDLRLPSVQISEPKLLSHAATITSLPLYEQQVLTVGKELLKKYMPSVNINLSLEEDSPVDPSSPPPKRKKLTRQNCLEEPDKSPTNTQISADKRVSTPLSSPTKLPWEKVTLALYLHGHNYPQMRTGTHVTFCSLSRLQPTYVETGQRHISMYSNWKTTSHNPNPDGLTSRLLLKLHRLYRENYDPKVVVSKRTKTGEAVMTHSSYWTNKMDKSDGKDEEKESPQLEASLKLENLVKKSMKERDVPPPPTSSVPPIILIDSSDKETLVSQSNVVMQSSNVELLQVPDSATRVDRVHLTRQLSVDEELQRHYFLAVKAPKLELTKRSATTDATGRRPQVTKVIGGFKTDETYTYVRGRGRGKYVCSSCGIRCKKPSMLKKHLRSHTELRPYRCLQCSFSFKTKGNLTKHMKSKAHQKKCIESGIVPVPSAVDDGNIDQDLLRRQMALEEQVASLEHLPDDDEEEDANVQTVDHEVTIVGDEHVVEGEEIVMTSNDWSEDAEASGKLVNIIQEEQNPQYITKEQAEPIAIVKTHDTSIKAPRASLDKEIAAHSLLDLSSGKQDEEDEAESVQGQVIGRKKSRKPDKLFINLQDMPTKLSTITMKTPSVEHAAEDISRHLSGSTAGFIPPKANHEAVIVEPLPRNRPEDLEEEESGIKIQRINLKNDKELQARPIMVDDSESLVNGKYLCKTCGTTFSKLQQFNMHKNVHAVERPWKCKECNVSFRNEGQLQKHHRSETHAKQVVILQQFGAVSAENPRPYQCHHCNIGFRVHGHLTKHLRSKGHVQKLEALSLLPPGSLGILEKRDLSEVDASDCDTALNSLKNIVEESEQQKTKKNTTQENESYRLKCGLCHMKNFESIHKLQEHMSFTHLEIRPYVCQYCDAGFTNADKLQQHMSSHVQDSKWHTSLNESEVTTSSEDEESKKRKLDEDDDDETFIPNKKSGS</sequence>
<protein>
    <submittedName>
        <fullName evidence="12">DgyrCDS3653</fullName>
    </submittedName>
</protein>
<dbReference type="SMART" id="SM00451">
    <property type="entry name" value="ZnF_U1"/>
    <property type="match status" value="5"/>
</dbReference>
<dbReference type="Gene3D" id="3.30.160.60">
    <property type="entry name" value="Classic Zinc Finger"/>
    <property type="match status" value="7"/>
</dbReference>
<dbReference type="InterPro" id="IPR013087">
    <property type="entry name" value="Znf_C2H2_type"/>
</dbReference>
<feature type="region of interest" description="Disordered" evidence="10">
    <location>
        <begin position="390"/>
        <end position="415"/>
    </location>
</feature>
<feature type="region of interest" description="Disordered" evidence="10">
    <location>
        <begin position="792"/>
        <end position="841"/>
    </location>
</feature>
<keyword evidence="3" id="KW-0677">Repeat</keyword>
<evidence type="ECO:0000256" key="2">
    <source>
        <dbReference type="ARBA" id="ARBA00022723"/>
    </source>
</evidence>
<dbReference type="InterPro" id="IPR051969">
    <property type="entry name" value="Zinc-finger_DNA-bd_regulators"/>
</dbReference>
<dbReference type="Proteomes" id="UP000549394">
    <property type="component" value="Unassembled WGS sequence"/>
</dbReference>
<comment type="caution">
    <text evidence="12">The sequence shown here is derived from an EMBL/GenBank/DDBJ whole genome shotgun (WGS) entry which is preliminary data.</text>
</comment>
<evidence type="ECO:0000256" key="8">
    <source>
        <dbReference type="ARBA" id="ARBA00023242"/>
    </source>
</evidence>
<feature type="region of interest" description="Disordered" evidence="10">
    <location>
        <begin position="215"/>
        <end position="273"/>
    </location>
</feature>
<reference evidence="12 13" key="1">
    <citation type="submission" date="2020-08" db="EMBL/GenBank/DDBJ databases">
        <authorList>
            <person name="Hejnol A."/>
        </authorList>
    </citation>
    <scope>NUCLEOTIDE SEQUENCE [LARGE SCALE GENOMIC DNA]</scope>
</reference>
<feature type="domain" description="C2H2-type" evidence="11">
    <location>
        <begin position="1452"/>
        <end position="1481"/>
    </location>
</feature>
<dbReference type="GO" id="GO:0008270">
    <property type="term" value="F:zinc ion binding"/>
    <property type="evidence" value="ECO:0007669"/>
    <property type="project" value="UniProtKB-KW"/>
</dbReference>
<feature type="compositionally biased region" description="Polar residues" evidence="10">
    <location>
        <begin position="1637"/>
        <end position="1647"/>
    </location>
</feature>
<dbReference type="InterPro" id="IPR003604">
    <property type="entry name" value="Matrin/U1-like-C_Znf_C2H2"/>
</dbReference>
<evidence type="ECO:0000256" key="6">
    <source>
        <dbReference type="ARBA" id="ARBA00023015"/>
    </source>
</evidence>
<feature type="compositionally biased region" description="Polar residues" evidence="10">
    <location>
        <begin position="595"/>
        <end position="614"/>
    </location>
</feature>
<organism evidence="12 13">
    <name type="scientific">Dimorphilus gyrociliatus</name>
    <dbReference type="NCBI Taxonomy" id="2664684"/>
    <lineage>
        <taxon>Eukaryota</taxon>
        <taxon>Metazoa</taxon>
        <taxon>Spiralia</taxon>
        <taxon>Lophotrochozoa</taxon>
        <taxon>Annelida</taxon>
        <taxon>Polychaeta</taxon>
        <taxon>Polychaeta incertae sedis</taxon>
        <taxon>Dinophilidae</taxon>
        <taxon>Dimorphilus</taxon>
    </lineage>
</organism>
<feature type="compositionally biased region" description="Polar residues" evidence="10">
    <location>
        <begin position="25"/>
        <end position="34"/>
    </location>
</feature>